<protein>
    <submittedName>
        <fullName evidence="2">Uncharacterized protein</fullName>
    </submittedName>
</protein>
<comment type="caution">
    <text evidence="2">The sequence shown here is derived from an EMBL/GenBank/DDBJ whole genome shotgun (WGS) entry which is preliminary data.</text>
</comment>
<feature type="region of interest" description="Disordered" evidence="1">
    <location>
        <begin position="1"/>
        <end position="141"/>
    </location>
</feature>
<evidence type="ECO:0000313" key="3">
    <source>
        <dbReference type="Proteomes" id="UP000297452"/>
    </source>
</evidence>
<dbReference type="EMBL" id="PQXJ01000320">
    <property type="protein sequence ID" value="TGO52566.1"/>
    <property type="molecule type" value="Genomic_DNA"/>
</dbReference>
<dbReference type="Proteomes" id="UP000297452">
    <property type="component" value="Unassembled WGS sequence"/>
</dbReference>
<name>A0A4Z1HU13_9HELO</name>
<evidence type="ECO:0000256" key="1">
    <source>
        <dbReference type="SAM" id="MobiDB-lite"/>
    </source>
</evidence>
<evidence type="ECO:0000313" key="2">
    <source>
        <dbReference type="EMBL" id="TGO52566.1"/>
    </source>
</evidence>
<gene>
    <name evidence="2" type="ORF">BOTNAR_0320g00090</name>
</gene>
<reference evidence="2 3" key="1">
    <citation type="submission" date="2017-12" db="EMBL/GenBank/DDBJ databases">
        <title>Comparative genomics of Botrytis spp.</title>
        <authorList>
            <person name="Valero-Jimenez C.A."/>
            <person name="Tapia P."/>
            <person name="Veloso J."/>
            <person name="Silva-Moreno E."/>
            <person name="Staats M."/>
            <person name="Valdes J.H."/>
            <person name="Van Kan J.A.L."/>
        </authorList>
    </citation>
    <scope>NUCLEOTIDE SEQUENCE [LARGE SCALE GENOMIC DNA]</scope>
    <source>
        <strain evidence="2 3">MUCL2120</strain>
    </source>
</reference>
<keyword evidence="3" id="KW-1185">Reference proteome</keyword>
<feature type="compositionally biased region" description="Polar residues" evidence="1">
    <location>
        <begin position="65"/>
        <end position="76"/>
    </location>
</feature>
<proteinExistence type="predicted"/>
<dbReference type="OrthoDB" id="10425880at2759"/>
<sequence>MGDQAIDEYGLPDNDALARREAPMKRLSSPQEAGAPKAKKLLSISQDDLAPPKSKKKKISISKTYKLQTIVGVTSKANDKSKMSDASVAQTPEPERSPSILEIDSKAFSLSQGRNENSPQRSPSPRPPQRNLSSPPRQRHVQRAKVFVMKRNATHMQRACSDIEDHFDITGLKTGTVRMRADVIEELTNARNLGNDPFLVPYGRMVDSNIRT</sequence>
<organism evidence="2 3">
    <name type="scientific">Botryotinia narcissicola</name>
    <dbReference type="NCBI Taxonomy" id="278944"/>
    <lineage>
        <taxon>Eukaryota</taxon>
        <taxon>Fungi</taxon>
        <taxon>Dikarya</taxon>
        <taxon>Ascomycota</taxon>
        <taxon>Pezizomycotina</taxon>
        <taxon>Leotiomycetes</taxon>
        <taxon>Helotiales</taxon>
        <taxon>Sclerotiniaceae</taxon>
        <taxon>Botryotinia</taxon>
    </lineage>
</organism>
<accession>A0A4Z1HU13</accession>
<dbReference type="AlphaFoldDB" id="A0A4Z1HU13"/>